<dbReference type="InterPro" id="IPR017441">
    <property type="entry name" value="Protein_kinase_ATP_BS"/>
</dbReference>
<gene>
    <name evidence="9" type="primary">pknD_4</name>
    <name evidence="9" type="ORF">Pla163_17530</name>
</gene>
<name>A0A518CZL4_9BACT</name>
<dbReference type="InterPro" id="IPR011009">
    <property type="entry name" value="Kinase-like_dom_sf"/>
</dbReference>
<dbReference type="Pfam" id="PF03781">
    <property type="entry name" value="FGE-sulfatase"/>
    <property type="match status" value="1"/>
</dbReference>
<keyword evidence="7" id="KW-0812">Transmembrane</keyword>
<evidence type="ECO:0000256" key="5">
    <source>
        <dbReference type="PROSITE-ProRule" id="PRU10141"/>
    </source>
</evidence>
<evidence type="ECO:0000256" key="3">
    <source>
        <dbReference type="ARBA" id="ARBA00022777"/>
    </source>
</evidence>
<sequence>MSRDAEPDAFEDAPLDGEAEELFARWLESVDAGRPVELESLAGGRADLLEALRGLEAFWSQLEAAGGVDAAVDGGDGRSDRAAPGARDGGRPPALGAVVDGVHEPGRYRVHHEVGRGGMGVVFEVEDEHLHRRLAMKVVRAIPGPAGDRALTRFLDEAQVTAQLEHPAIVPVHELGRDDEGRAYFTMALVEGETFTAVVDHLHSGDEQWSLPRVLDVLVKVAEAVAYAHSRGVVHRDLKPDNIMVGSFGRVFVMDWGLAQVKSKRTSDHRRSVDSADVDLVDRERAFETGASQRLEDREPAGTGVTGSVRSDRVGAGAANADPRDGGALETDQPFLTHDGDVVGTPAYMPPEQAFGQLDRQGPRCDVYALGAILYHVLSGRPPYSDRQEGTLAALRHGGPTPLLASDAKHSRELVAICELAMRRDASKRYADVSAFVADLRAFLEGRVVDAYESGAIATARKWVLRHRALAVLAAGLVVALLSFGTTAFARFRSEQLAGRFMDLERLDDLEREAHVLWPAAPERADDLRAFLERGAEHAARLDAARAELEREESRSGAAAVDSTDGWILGKRRALVERLEAFAAPGTGTLDRVRRRLARADALAHLRERAAGAPGAQDDLRELPAGPDGLRRFEHLPTASLARLEGLVAGDDRGGRSERGLELVLLDPSRHTQLAGDLHPIDVAAGLDAEAVGAFLIATTEMTRDHWARLSEEDVHGDLPITGVSFERALEVLEHGGLTLPTKYQWLVAARGGAAGPQWFEIDPSWLDADGFVALDPTSLEAVFMECEVLSRAGELLPGPAPVASRRPNAFGLYDTLGNVRELLLDPFHRSDQRVRDYDPERWHDVRGLTRSATEQFFRLRPANDEDRILLQFGIVGEVGEATVEPYLGLRPSTVLAHW</sequence>
<proteinExistence type="predicted"/>
<organism evidence="9 10">
    <name type="scientific">Rohdeia mirabilis</name>
    <dbReference type="NCBI Taxonomy" id="2528008"/>
    <lineage>
        <taxon>Bacteria</taxon>
        <taxon>Pseudomonadati</taxon>
        <taxon>Planctomycetota</taxon>
        <taxon>Planctomycetia</taxon>
        <taxon>Planctomycetia incertae sedis</taxon>
        <taxon>Rohdeia</taxon>
    </lineage>
</organism>
<evidence type="ECO:0000259" key="8">
    <source>
        <dbReference type="PROSITE" id="PS50011"/>
    </source>
</evidence>
<dbReference type="EMBL" id="CP036290">
    <property type="protein sequence ID" value="QDU84642.1"/>
    <property type="molecule type" value="Genomic_DNA"/>
</dbReference>
<dbReference type="InterPro" id="IPR042095">
    <property type="entry name" value="SUMF_sf"/>
</dbReference>
<evidence type="ECO:0000256" key="4">
    <source>
        <dbReference type="ARBA" id="ARBA00022840"/>
    </source>
</evidence>
<evidence type="ECO:0000256" key="7">
    <source>
        <dbReference type="SAM" id="Phobius"/>
    </source>
</evidence>
<dbReference type="PANTHER" id="PTHR43289">
    <property type="entry name" value="MITOGEN-ACTIVATED PROTEIN KINASE KINASE KINASE 20-RELATED"/>
    <property type="match status" value="1"/>
</dbReference>
<dbReference type="Gene3D" id="3.30.200.20">
    <property type="entry name" value="Phosphorylase Kinase, domain 1"/>
    <property type="match status" value="1"/>
</dbReference>
<dbReference type="PANTHER" id="PTHR43289:SF6">
    <property type="entry name" value="SERINE_THREONINE-PROTEIN KINASE NEKL-3"/>
    <property type="match status" value="1"/>
</dbReference>
<reference evidence="9 10" key="1">
    <citation type="submission" date="2019-02" db="EMBL/GenBank/DDBJ databases">
        <title>Deep-cultivation of Planctomycetes and their phenomic and genomic characterization uncovers novel biology.</title>
        <authorList>
            <person name="Wiegand S."/>
            <person name="Jogler M."/>
            <person name="Boedeker C."/>
            <person name="Pinto D."/>
            <person name="Vollmers J."/>
            <person name="Rivas-Marin E."/>
            <person name="Kohn T."/>
            <person name="Peeters S.H."/>
            <person name="Heuer A."/>
            <person name="Rast P."/>
            <person name="Oberbeckmann S."/>
            <person name="Bunk B."/>
            <person name="Jeske O."/>
            <person name="Meyerdierks A."/>
            <person name="Storesund J.E."/>
            <person name="Kallscheuer N."/>
            <person name="Luecker S."/>
            <person name="Lage O.M."/>
            <person name="Pohl T."/>
            <person name="Merkel B.J."/>
            <person name="Hornburger P."/>
            <person name="Mueller R.-W."/>
            <person name="Bruemmer F."/>
            <person name="Labrenz M."/>
            <person name="Spormann A.M."/>
            <person name="Op den Camp H."/>
            <person name="Overmann J."/>
            <person name="Amann R."/>
            <person name="Jetten M.S.M."/>
            <person name="Mascher T."/>
            <person name="Medema M.H."/>
            <person name="Devos D.P."/>
            <person name="Kaster A.-K."/>
            <person name="Ovreas L."/>
            <person name="Rohde M."/>
            <person name="Galperin M.Y."/>
            <person name="Jogler C."/>
        </authorList>
    </citation>
    <scope>NUCLEOTIDE SEQUENCE [LARGE SCALE GENOMIC DNA]</scope>
    <source>
        <strain evidence="9 10">Pla163</strain>
    </source>
</reference>
<dbReference type="CDD" id="cd14014">
    <property type="entry name" value="STKc_PknB_like"/>
    <property type="match status" value="1"/>
</dbReference>
<keyword evidence="10" id="KW-1185">Reference proteome</keyword>
<keyword evidence="2 5" id="KW-0547">Nucleotide-binding</keyword>
<dbReference type="Gene3D" id="1.10.510.10">
    <property type="entry name" value="Transferase(Phosphotransferase) domain 1"/>
    <property type="match status" value="1"/>
</dbReference>
<keyword evidence="7" id="KW-0472">Membrane</keyword>
<dbReference type="RefSeq" id="WP_145186555.1">
    <property type="nucleotide sequence ID" value="NZ_CP036290.1"/>
</dbReference>
<evidence type="ECO:0000256" key="1">
    <source>
        <dbReference type="ARBA" id="ARBA00022679"/>
    </source>
</evidence>
<dbReference type="Proteomes" id="UP000319342">
    <property type="component" value="Chromosome"/>
</dbReference>
<keyword evidence="1 9" id="KW-0808">Transferase</keyword>
<evidence type="ECO:0000313" key="9">
    <source>
        <dbReference type="EMBL" id="QDU84642.1"/>
    </source>
</evidence>
<dbReference type="EC" id="2.7.11.1" evidence="9"/>
<dbReference type="GO" id="GO:0005524">
    <property type="term" value="F:ATP binding"/>
    <property type="evidence" value="ECO:0007669"/>
    <property type="project" value="UniProtKB-UniRule"/>
</dbReference>
<feature type="region of interest" description="Disordered" evidence="6">
    <location>
        <begin position="288"/>
        <end position="328"/>
    </location>
</feature>
<keyword evidence="7" id="KW-1133">Transmembrane helix</keyword>
<dbReference type="SUPFAM" id="SSF56436">
    <property type="entry name" value="C-type lectin-like"/>
    <property type="match status" value="1"/>
</dbReference>
<dbReference type="SMART" id="SM00220">
    <property type="entry name" value="S_TKc"/>
    <property type="match status" value="1"/>
</dbReference>
<keyword evidence="4 5" id="KW-0067">ATP-binding</keyword>
<dbReference type="Gene3D" id="3.90.1580.10">
    <property type="entry name" value="paralog of FGE (formylglycine-generating enzyme)"/>
    <property type="match status" value="1"/>
</dbReference>
<dbReference type="Pfam" id="PF00069">
    <property type="entry name" value="Pkinase"/>
    <property type="match status" value="1"/>
</dbReference>
<dbReference type="InterPro" id="IPR016187">
    <property type="entry name" value="CTDL_fold"/>
</dbReference>
<keyword evidence="3 9" id="KW-0418">Kinase</keyword>
<protein>
    <submittedName>
        <fullName evidence="9">Serine/threonine-protein kinase PknD</fullName>
        <ecNumber evidence="9">2.7.11.1</ecNumber>
    </submittedName>
</protein>
<evidence type="ECO:0000313" key="10">
    <source>
        <dbReference type="Proteomes" id="UP000319342"/>
    </source>
</evidence>
<dbReference type="PROSITE" id="PS00107">
    <property type="entry name" value="PROTEIN_KINASE_ATP"/>
    <property type="match status" value="1"/>
</dbReference>
<dbReference type="OrthoDB" id="6111975at2"/>
<feature type="region of interest" description="Disordered" evidence="6">
    <location>
        <begin position="69"/>
        <end position="93"/>
    </location>
</feature>
<feature type="domain" description="Protein kinase" evidence="8">
    <location>
        <begin position="108"/>
        <end position="444"/>
    </location>
</feature>
<dbReference type="PROSITE" id="PS00108">
    <property type="entry name" value="PROTEIN_KINASE_ST"/>
    <property type="match status" value="1"/>
</dbReference>
<dbReference type="SUPFAM" id="SSF56112">
    <property type="entry name" value="Protein kinase-like (PK-like)"/>
    <property type="match status" value="1"/>
</dbReference>
<feature type="binding site" evidence="5">
    <location>
        <position position="137"/>
    </location>
    <ligand>
        <name>ATP</name>
        <dbReference type="ChEBI" id="CHEBI:30616"/>
    </ligand>
</feature>
<feature type="compositionally biased region" description="Low complexity" evidence="6">
    <location>
        <begin position="82"/>
        <end position="93"/>
    </location>
</feature>
<accession>A0A518CZL4</accession>
<feature type="transmembrane region" description="Helical" evidence="7">
    <location>
        <begin position="469"/>
        <end position="492"/>
    </location>
</feature>
<dbReference type="InterPro" id="IPR000719">
    <property type="entry name" value="Prot_kinase_dom"/>
</dbReference>
<dbReference type="PROSITE" id="PS50011">
    <property type="entry name" value="PROTEIN_KINASE_DOM"/>
    <property type="match status" value="1"/>
</dbReference>
<dbReference type="InterPro" id="IPR008271">
    <property type="entry name" value="Ser/Thr_kinase_AS"/>
</dbReference>
<dbReference type="AlphaFoldDB" id="A0A518CZL4"/>
<dbReference type="InterPro" id="IPR005532">
    <property type="entry name" value="SUMF_dom"/>
</dbReference>
<dbReference type="GO" id="GO:0004674">
    <property type="term" value="F:protein serine/threonine kinase activity"/>
    <property type="evidence" value="ECO:0007669"/>
    <property type="project" value="UniProtKB-EC"/>
</dbReference>
<evidence type="ECO:0000256" key="6">
    <source>
        <dbReference type="SAM" id="MobiDB-lite"/>
    </source>
</evidence>
<evidence type="ECO:0000256" key="2">
    <source>
        <dbReference type="ARBA" id="ARBA00022741"/>
    </source>
</evidence>